<dbReference type="GO" id="GO:0005737">
    <property type="term" value="C:cytoplasm"/>
    <property type="evidence" value="ECO:0007669"/>
    <property type="project" value="UniProtKB-SubCell"/>
</dbReference>
<evidence type="ECO:0000256" key="1">
    <source>
        <dbReference type="ARBA" id="ARBA00004496"/>
    </source>
</evidence>
<proteinExistence type="predicted"/>
<feature type="domain" description="RING-type" evidence="9">
    <location>
        <begin position="899"/>
        <end position="937"/>
    </location>
</feature>
<dbReference type="PROSITE" id="PS50089">
    <property type="entry name" value="ZF_RING_2"/>
    <property type="match status" value="1"/>
</dbReference>
<accession>A0A8D1BBU9</accession>
<evidence type="ECO:0008006" key="13">
    <source>
        <dbReference type="Google" id="ProtNLM"/>
    </source>
</evidence>
<dbReference type="GO" id="GO:0004842">
    <property type="term" value="F:ubiquitin-protein transferase activity"/>
    <property type="evidence" value="ECO:0007669"/>
    <property type="project" value="InterPro"/>
</dbReference>
<dbReference type="PANTHER" id="PTHR22605">
    <property type="entry name" value="RZ-TYPE DOMAIN-CONTAINING PROTEIN"/>
    <property type="match status" value="1"/>
</dbReference>
<dbReference type="InterPro" id="IPR013083">
    <property type="entry name" value="Znf_RING/FYVE/PHD"/>
</dbReference>
<dbReference type="SUPFAM" id="SSF57850">
    <property type="entry name" value="RING/U-box"/>
    <property type="match status" value="1"/>
</dbReference>
<evidence type="ECO:0000256" key="4">
    <source>
        <dbReference type="ARBA" id="ARBA00022771"/>
    </source>
</evidence>
<name>A0A8D1BBU9_PIG</name>
<dbReference type="Gene3D" id="3.30.40.10">
    <property type="entry name" value="Zinc/RING finger domain, C3HC4 (zinc finger)"/>
    <property type="match status" value="1"/>
</dbReference>
<evidence type="ECO:0000259" key="10">
    <source>
        <dbReference type="PROSITE" id="PS51981"/>
    </source>
</evidence>
<keyword evidence="2" id="KW-0963">Cytoplasm</keyword>
<evidence type="ECO:0000256" key="6">
    <source>
        <dbReference type="ARBA" id="ARBA00022859"/>
    </source>
</evidence>
<dbReference type="InterPro" id="IPR046439">
    <property type="entry name" value="ZF_RZ_dom"/>
</dbReference>
<keyword evidence="3" id="KW-0479">Metal-binding</keyword>
<evidence type="ECO:0000256" key="5">
    <source>
        <dbReference type="ARBA" id="ARBA00022833"/>
    </source>
</evidence>
<dbReference type="Ensembl" id="ENSSSCT00035109885.1">
    <property type="protein sequence ID" value="ENSSSCP00035047781.1"/>
    <property type="gene ID" value="ENSSSCG00035080037.1"/>
</dbReference>
<dbReference type="GO" id="GO:0002376">
    <property type="term" value="P:immune system process"/>
    <property type="evidence" value="ECO:0007669"/>
    <property type="project" value="UniProtKB-KW"/>
</dbReference>
<keyword evidence="5" id="KW-0862">Zinc</keyword>
<reference evidence="11" key="1">
    <citation type="submission" date="2025-08" db="UniProtKB">
        <authorList>
            <consortium name="Ensembl"/>
        </authorList>
    </citation>
    <scope>IDENTIFICATION</scope>
</reference>
<evidence type="ECO:0000313" key="12">
    <source>
        <dbReference type="Proteomes" id="UP000694720"/>
    </source>
</evidence>
<dbReference type="PROSITE" id="PS51981">
    <property type="entry name" value="ZF_RZ"/>
    <property type="match status" value="1"/>
</dbReference>
<keyword evidence="4 7" id="KW-0863">Zinc-finger</keyword>
<dbReference type="Pfam" id="PF20173">
    <property type="entry name" value="ZnF_RZ-type"/>
    <property type="match status" value="1"/>
</dbReference>
<dbReference type="Proteomes" id="UP000694720">
    <property type="component" value="Unplaced"/>
</dbReference>
<dbReference type="InterPro" id="IPR031248">
    <property type="entry name" value="RNF213"/>
</dbReference>
<keyword evidence="6" id="KW-0391">Immunity</keyword>
<evidence type="ECO:0000256" key="8">
    <source>
        <dbReference type="SAM" id="MobiDB-lite"/>
    </source>
</evidence>
<protein>
    <recommendedName>
        <fullName evidence="13">RING-type domain-containing protein</fullName>
    </recommendedName>
</protein>
<dbReference type="GO" id="GO:0008270">
    <property type="term" value="F:zinc ion binding"/>
    <property type="evidence" value="ECO:0007669"/>
    <property type="project" value="UniProtKB-KW"/>
</dbReference>
<feature type="domain" description="RZ-type" evidence="10">
    <location>
        <begin position="1344"/>
        <end position="1416"/>
    </location>
</feature>
<dbReference type="PANTHER" id="PTHR22605:SF16">
    <property type="entry name" value="E3 UBIQUITIN-PROTEIN LIGASE RNF213"/>
    <property type="match status" value="1"/>
</dbReference>
<evidence type="ECO:0000256" key="7">
    <source>
        <dbReference type="PROSITE-ProRule" id="PRU00175"/>
    </source>
</evidence>
<sequence length="2064" mass="231465">METGRMVVLLNLQNLYESLYDALNQYYVYLGGQKYVDLGLGTHRVKCRVHPDFRLIVIEEKDVVYQRFPIPLINRLEKHYLDIHTVLERWQKAVVEDLKGWVEGFIHVKAEQLRARPRYSPADVFIGYHSDTCASVVLQAVKRRGPRALTEELYQEVLDQAKLALLDCATPDAVVRLNASSLGGFTAKCLSQEYYHRQQHDSFADFLQAQLRPKGQGRRAVFTEVTTFSRLLTSHDCELLESELKDRALKLTVLSLQQFDTEYAFLKDVRNCLTHPADSKILIIQTDFEDGVHSAQLIASAKYSAINEINKMQGNKDSIFVYFITKLSRMASGTSYVGFHGGLWQSVHIDDLRRSTIMVSDVTKLQGVAISQLFKPDDGPELEAGCGAQDSGEELMETEAVSSGEAAEADMETESSKATDSPTPEPVQILDTTSLLRSCIQGAVGKLRDQNAGFERSMQRVSILLSLLDTDSTHTAAFLAVAKMRLYVLLKKQEESSPFSVGEWVVREASNQDALQEAGTFRHTLWKRVQSTVTPLLASMISFIDRDGNLELLASPDSPSWARDLWMFIFSDVKLLNIPVVTSDARSRGEMAYITVQNDMNRLENSANSVPFSWRIKEYLEDLWIHTQYIKGDEGPAEKLVELFRQTPLGRFLAQLSAHQRQDLLQGYLRDFLLLTTRVSTQEELEVLQMALWSCIHQLKAKRPEEEVSLPSVHLAHHHFRSRLQNFSRILAIHPPVVQSLLKGTQNHSWAGHEMALDALAALACVEMLTGELLEPRPQAWQAWLQTVKNLSMPLELLCSDGYTQDSGKMTRAVIRDIRTHWNRLFSVSLFVEHVLLGTKSQIPELLELVTSYVSLLNKCLEEDADLKTHRPFVAVMTALRKCKDQASVSFTRPGVRPCPVCLGDAQDPVCLPCDCVFCLRCLKARLTLGQMGCPRCVIDLPDDFSLTVSQEHREIIRKHACFRQMCNSFFVDLVSTMCFKDNSPPEKRVVEDLLSLLFVEKELLRESSQRSREHTKSLSPFDDVVDKTPVIRSVVLKLLLKYSFRDVKDYIQAYLSQLEMKPFLAKDKGALYILFSSCLEDSIREKNSAFSTADEWKRLREEGQFLKTYPPEPGCRAPLRAPGRLRGGGGEVSLPEAGGALLHAGPERLVPSVPGEEARQPAGDGVCAEELLAQQEDDLGQMDRYLVHGDDYKALRDTVAKAILKGEPLAVRSALKACGSSAPQQAVYLLLALFREVTTLYRSHNANLHPKPQQCEALKKVIEEIQALSPDVRSFATSLVTNELPLLTPGPGDSILEGTVTEMAVHTAVLLLCGQSQVLEPLRNLAFSPRNMAVSPGCDGFWVPGRPRGTAGASESAGPVCLPALPPAPCPPGPACGMPMEQSHCIDCGAPVGGINHKPNSGFHVIQNTEDRTQTGHVLGSPPPRGAAVVSDRELSPAVFLLLRLLTHLSMLWGAAQSAQEIIHIIKPLVRDPKAFLQQHIQRDLEQLTRMLGKSADETVSVVHLVLGRLLAEQGCWGSLNFDAQLSTREKRNSWEKLVATIILPELEHLDKTLRAVNTRISQDERLGSNPVAKIVYGDPAAFLPGLPQQGVVHCSRMWSCRKRVTVEHLQHIVEQRDGRETVPVLWKFLQKEAELRLVKFLPEILALQKNLVKRFQNVSEVEYSCIRSFISSHSSDGLKQLYQNRIATFLSTWNKLRRSLETNGEIKLPAGYCSSDLDLDADLEVILPRRQGLGLCSTALVSYLISLHNEMVYAVEKLSQEDSSYSVDASEVADVHVVSYEPERDLMPLVLSNCQYHVEQGGETSQEFDLEKIQRQIVSRFLQGKPRLTLKGLPTLVFRRDWNYEHLFMEIRNKMPQHPLPNSVIGAIRGQLQSYSDACEALSAIEVALGFLSTAGGDPNMPLNDYIQNRLGMGDQALLVSQALNRCQLRHSIALWQFLSAHKSELLLRLKKEPFGEIGPSYKEDLCPQNAKLLSTFLNQAGLDAFLLELHEMMVLKLKNPRSAKDFNPQWSLRDTLVSYMETKGSDIPPEMESQFPEEILLSHCVSVWKKAAELKWNRHTR</sequence>
<comment type="subcellular location">
    <subcellularLocation>
        <location evidence="1">Cytoplasm</location>
    </subcellularLocation>
</comment>
<evidence type="ECO:0000313" key="11">
    <source>
        <dbReference type="Ensembl" id="ENSSSCP00035047781.1"/>
    </source>
</evidence>
<organism evidence="11 12">
    <name type="scientific">Sus scrofa</name>
    <name type="common">Pig</name>
    <dbReference type="NCBI Taxonomy" id="9823"/>
    <lineage>
        <taxon>Eukaryota</taxon>
        <taxon>Metazoa</taxon>
        <taxon>Chordata</taxon>
        <taxon>Craniata</taxon>
        <taxon>Vertebrata</taxon>
        <taxon>Euteleostomi</taxon>
        <taxon>Mammalia</taxon>
        <taxon>Eutheria</taxon>
        <taxon>Laurasiatheria</taxon>
        <taxon>Artiodactyla</taxon>
        <taxon>Suina</taxon>
        <taxon>Suidae</taxon>
        <taxon>Sus</taxon>
    </lineage>
</organism>
<evidence type="ECO:0000256" key="2">
    <source>
        <dbReference type="ARBA" id="ARBA00022490"/>
    </source>
</evidence>
<evidence type="ECO:0000259" key="9">
    <source>
        <dbReference type="PROSITE" id="PS50089"/>
    </source>
</evidence>
<feature type="region of interest" description="Disordered" evidence="8">
    <location>
        <begin position="398"/>
        <end position="426"/>
    </location>
</feature>
<dbReference type="InterPro" id="IPR001841">
    <property type="entry name" value="Znf_RING"/>
</dbReference>
<dbReference type="SMART" id="SM00184">
    <property type="entry name" value="RING"/>
    <property type="match status" value="1"/>
</dbReference>
<dbReference type="FunFam" id="3.30.40.10:FF:000488">
    <property type="entry name" value="E3 ubiquitin-protein ligase RNF213"/>
    <property type="match status" value="1"/>
</dbReference>
<dbReference type="GO" id="GO:0016887">
    <property type="term" value="F:ATP hydrolysis activity"/>
    <property type="evidence" value="ECO:0007669"/>
    <property type="project" value="InterPro"/>
</dbReference>
<evidence type="ECO:0000256" key="3">
    <source>
        <dbReference type="ARBA" id="ARBA00022723"/>
    </source>
</evidence>